<evidence type="ECO:0000256" key="8">
    <source>
        <dbReference type="ARBA" id="ARBA00023270"/>
    </source>
</evidence>
<dbReference type="Proteomes" id="UP000199423">
    <property type="component" value="Unassembled WGS sequence"/>
</dbReference>
<keyword evidence="11" id="KW-1185">Reference proteome</keyword>
<organism evidence="10 11">
    <name type="scientific">Hyphomicrobium facile</name>
    <dbReference type="NCBI Taxonomy" id="51670"/>
    <lineage>
        <taxon>Bacteria</taxon>
        <taxon>Pseudomonadati</taxon>
        <taxon>Pseudomonadota</taxon>
        <taxon>Alphaproteobacteria</taxon>
        <taxon>Hyphomicrobiales</taxon>
        <taxon>Hyphomicrobiaceae</taxon>
        <taxon>Hyphomicrobium</taxon>
    </lineage>
</organism>
<evidence type="ECO:0000256" key="6">
    <source>
        <dbReference type="ARBA" id="ARBA00023145"/>
    </source>
</evidence>
<evidence type="ECO:0000256" key="7">
    <source>
        <dbReference type="ARBA" id="ARBA00023239"/>
    </source>
</evidence>
<dbReference type="Pfam" id="PF02675">
    <property type="entry name" value="AdoMet_dc"/>
    <property type="match status" value="1"/>
</dbReference>
<keyword evidence="3" id="KW-0068">Autocatalytic cleavage</keyword>
<keyword evidence="5" id="KW-0620">Polyamine biosynthesis</keyword>
<keyword evidence="2" id="KW-0210">Decarboxylase</keyword>
<reference evidence="11" key="1">
    <citation type="submission" date="2016-10" db="EMBL/GenBank/DDBJ databases">
        <authorList>
            <person name="Varghese N."/>
            <person name="Submissions S."/>
        </authorList>
    </citation>
    <scope>NUCLEOTIDE SEQUENCE [LARGE SCALE GENOMIC DNA]</scope>
    <source>
        <strain evidence="11">DSM 1565</strain>
    </source>
</reference>
<protein>
    <submittedName>
        <fullName evidence="10">S-adenosylmethionine decarboxylase</fullName>
    </submittedName>
</protein>
<keyword evidence="6" id="KW-0865">Zymogen</keyword>
<evidence type="ECO:0000256" key="4">
    <source>
        <dbReference type="ARBA" id="ARBA00023066"/>
    </source>
</evidence>
<sequence length="184" mass="19407">MAFNDTLFQLGMDLTRSSTAQEEDFSRAAFNTEVEDSTSPSTEQSVNSAGTTIFIDLHGAQRLDDVKSAERATKRAVESLGLKLKSLHLDRVAGGGVSGVAVLGSGHLSLQACSRTGFAAVDARGCAGLKPSSALLALAEAFGAREAVIQRERTLSTLNVPALRVVPRAPRKVQRQKAQAKKAA</sequence>
<dbReference type="EMBL" id="FPCH01000003">
    <property type="protein sequence ID" value="SFV36753.1"/>
    <property type="molecule type" value="Genomic_DNA"/>
</dbReference>
<dbReference type="Gene3D" id="3.60.90.10">
    <property type="entry name" value="S-adenosylmethionine decarboxylase"/>
    <property type="match status" value="1"/>
</dbReference>
<dbReference type="InterPro" id="IPR016067">
    <property type="entry name" value="S-AdoMet_deCO2ase_core"/>
</dbReference>
<evidence type="ECO:0000313" key="10">
    <source>
        <dbReference type="EMBL" id="SFV36753.1"/>
    </source>
</evidence>
<keyword evidence="7" id="KW-0456">Lyase</keyword>
<dbReference type="SUPFAM" id="SSF56276">
    <property type="entry name" value="S-adenosylmethionine decarboxylase"/>
    <property type="match status" value="1"/>
</dbReference>
<evidence type="ECO:0000256" key="9">
    <source>
        <dbReference type="ARBA" id="ARBA00023317"/>
    </source>
</evidence>
<keyword evidence="4" id="KW-0745">Spermidine biosynthesis</keyword>
<dbReference type="GO" id="GO:0004014">
    <property type="term" value="F:adenosylmethionine decarboxylase activity"/>
    <property type="evidence" value="ECO:0007669"/>
    <property type="project" value="InterPro"/>
</dbReference>
<keyword evidence="9" id="KW-0670">Pyruvate</keyword>
<name>A0A1I7NQ56_9HYPH</name>
<dbReference type="AlphaFoldDB" id="A0A1I7NQ56"/>
<evidence type="ECO:0000256" key="2">
    <source>
        <dbReference type="ARBA" id="ARBA00022793"/>
    </source>
</evidence>
<comment type="cofactor">
    <cofactor evidence="1">
        <name>pyruvate</name>
        <dbReference type="ChEBI" id="CHEBI:15361"/>
    </cofactor>
</comment>
<dbReference type="GO" id="GO:0008295">
    <property type="term" value="P:spermidine biosynthetic process"/>
    <property type="evidence" value="ECO:0007669"/>
    <property type="project" value="UniProtKB-KW"/>
</dbReference>
<dbReference type="OrthoDB" id="9793120at2"/>
<accession>A0A1I7NQ56</accession>
<evidence type="ECO:0000313" key="11">
    <source>
        <dbReference type="Proteomes" id="UP000199423"/>
    </source>
</evidence>
<evidence type="ECO:0000256" key="1">
    <source>
        <dbReference type="ARBA" id="ARBA00001928"/>
    </source>
</evidence>
<evidence type="ECO:0000256" key="3">
    <source>
        <dbReference type="ARBA" id="ARBA00022813"/>
    </source>
</evidence>
<proteinExistence type="predicted"/>
<gene>
    <name evidence="10" type="ORF">SAMN04488557_2735</name>
</gene>
<evidence type="ECO:0000256" key="5">
    <source>
        <dbReference type="ARBA" id="ARBA00023115"/>
    </source>
</evidence>
<keyword evidence="8" id="KW-0704">Schiff base</keyword>
<dbReference type="STRING" id="51670.SAMN04488557_2735"/>
<dbReference type="InterPro" id="IPR003826">
    <property type="entry name" value="AdoMetDC_fam_prok"/>
</dbReference>